<dbReference type="GO" id="GO:0031048">
    <property type="term" value="P:regulatory ncRNA-mediated heterochromatin formation"/>
    <property type="evidence" value="ECO:0007669"/>
    <property type="project" value="TreeGrafter"/>
</dbReference>
<protein>
    <submittedName>
        <fullName evidence="5">Uncharacterized protein</fullName>
    </submittedName>
</protein>
<feature type="region of interest" description="Disordered" evidence="4">
    <location>
        <begin position="21"/>
        <end position="112"/>
    </location>
</feature>
<gene>
    <name evidence="5" type="ORF">WJX81_005214</name>
</gene>
<comment type="subcellular location">
    <subcellularLocation>
        <location evidence="1">Nucleus</location>
    </subcellularLocation>
</comment>
<feature type="compositionally biased region" description="Basic residues" evidence="4">
    <location>
        <begin position="62"/>
        <end position="91"/>
    </location>
</feature>
<dbReference type="GO" id="GO:1902369">
    <property type="term" value="P:negative regulation of RNA catabolic process"/>
    <property type="evidence" value="ECO:0007669"/>
    <property type="project" value="TreeGrafter"/>
</dbReference>
<dbReference type="PANTHER" id="PTHR13471">
    <property type="entry name" value="TETRATRICOPEPTIDE-LIKE HELICAL"/>
    <property type="match status" value="1"/>
</dbReference>
<dbReference type="GO" id="GO:0071013">
    <property type="term" value="C:catalytic step 2 spliceosome"/>
    <property type="evidence" value="ECO:0007669"/>
    <property type="project" value="TreeGrafter"/>
</dbReference>
<dbReference type="PANTHER" id="PTHR13471:SF0">
    <property type="entry name" value="NUCLEAR EXOSOME REGULATOR NRDE2"/>
    <property type="match status" value="1"/>
</dbReference>
<feature type="non-terminal residue" evidence="5">
    <location>
        <position position="202"/>
    </location>
</feature>
<evidence type="ECO:0000256" key="1">
    <source>
        <dbReference type="ARBA" id="ARBA00004123"/>
    </source>
</evidence>
<keyword evidence="3" id="KW-0539">Nucleus</keyword>
<dbReference type="InterPro" id="IPR013633">
    <property type="entry name" value="NRDE-2"/>
</dbReference>
<sequence length="202" mass="22060">MITLCQCSACAETELQRAADHFLPSSSESEDGEDNARETARAPAVAAPASDGERSPSARRSDHAKRKRKKDKDRDRVKAKRDRHRRPHKRLRTDAEKAAAAERTAAEAGALTRRAAPGQWAALGAEPDSYFDSRGDRDNLVFQALYRANIAAYHRVDPTGVAAGARPRYGLVYGPRGVGEEADGASQRGTAGERRRYFLASV</sequence>
<evidence type="ECO:0000256" key="2">
    <source>
        <dbReference type="ARBA" id="ARBA00009265"/>
    </source>
</evidence>
<dbReference type="AlphaFoldDB" id="A0AAW1S7H7"/>
<feature type="compositionally biased region" description="Basic and acidic residues" evidence="4">
    <location>
        <begin position="51"/>
        <end position="61"/>
    </location>
</feature>
<dbReference type="EMBL" id="JALJOU010000009">
    <property type="protein sequence ID" value="KAK9842035.1"/>
    <property type="molecule type" value="Genomic_DNA"/>
</dbReference>
<dbReference type="Proteomes" id="UP001445335">
    <property type="component" value="Unassembled WGS sequence"/>
</dbReference>
<feature type="compositionally biased region" description="Low complexity" evidence="4">
    <location>
        <begin position="101"/>
        <end position="112"/>
    </location>
</feature>
<organism evidence="5 6">
    <name type="scientific">Elliptochloris bilobata</name>
    <dbReference type="NCBI Taxonomy" id="381761"/>
    <lineage>
        <taxon>Eukaryota</taxon>
        <taxon>Viridiplantae</taxon>
        <taxon>Chlorophyta</taxon>
        <taxon>core chlorophytes</taxon>
        <taxon>Trebouxiophyceae</taxon>
        <taxon>Trebouxiophyceae incertae sedis</taxon>
        <taxon>Elliptochloris clade</taxon>
        <taxon>Elliptochloris</taxon>
    </lineage>
</organism>
<evidence type="ECO:0000256" key="3">
    <source>
        <dbReference type="ARBA" id="ARBA00023242"/>
    </source>
</evidence>
<evidence type="ECO:0000313" key="6">
    <source>
        <dbReference type="Proteomes" id="UP001445335"/>
    </source>
</evidence>
<accession>A0AAW1S7H7</accession>
<proteinExistence type="inferred from homology"/>
<evidence type="ECO:0000256" key="4">
    <source>
        <dbReference type="SAM" id="MobiDB-lite"/>
    </source>
</evidence>
<reference evidence="5 6" key="1">
    <citation type="journal article" date="2024" name="Nat. Commun.">
        <title>Phylogenomics reveals the evolutionary origins of lichenization in chlorophyte algae.</title>
        <authorList>
            <person name="Puginier C."/>
            <person name="Libourel C."/>
            <person name="Otte J."/>
            <person name="Skaloud P."/>
            <person name="Haon M."/>
            <person name="Grisel S."/>
            <person name="Petersen M."/>
            <person name="Berrin J.G."/>
            <person name="Delaux P.M."/>
            <person name="Dal Grande F."/>
            <person name="Keller J."/>
        </authorList>
    </citation>
    <scope>NUCLEOTIDE SEQUENCE [LARGE SCALE GENOMIC DNA]</scope>
    <source>
        <strain evidence="5 6">SAG 245.80</strain>
    </source>
</reference>
<keyword evidence="6" id="KW-1185">Reference proteome</keyword>
<comment type="caution">
    <text evidence="5">The sequence shown here is derived from an EMBL/GenBank/DDBJ whole genome shotgun (WGS) entry which is preliminary data.</text>
</comment>
<name>A0AAW1S7H7_9CHLO</name>
<comment type="similarity">
    <text evidence="2">Belongs to the NRDE2 family.</text>
</comment>
<evidence type="ECO:0000313" key="5">
    <source>
        <dbReference type="EMBL" id="KAK9842035.1"/>
    </source>
</evidence>